<organism evidence="2 3">
    <name type="scientific">Naumovozyma dairenensis (strain ATCC 10597 / BCRC 20456 / CBS 421 / NBRC 0211 / NRRL Y-12639)</name>
    <name type="common">Saccharomyces dairenensis</name>
    <dbReference type="NCBI Taxonomy" id="1071378"/>
    <lineage>
        <taxon>Eukaryota</taxon>
        <taxon>Fungi</taxon>
        <taxon>Dikarya</taxon>
        <taxon>Ascomycota</taxon>
        <taxon>Saccharomycotina</taxon>
        <taxon>Saccharomycetes</taxon>
        <taxon>Saccharomycetales</taxon>
        <taxon>Saccharomycetaceae</taxon>
        <taxon>Naumovozyma</taxon>
    </lineage>
</organism>
<evidence type="ECO:0000313" key="3">
    <source>
        <dbReference type="Proteomes" id="UP000000689"/>
    </source>
</evidence>
<feature type="region of interest" description="Disordered" evidence="1">
    <location>
        <begin position="44"/>
        <end position="65"/>
    </location>
</feature>
<dbReference type="InterPro" id="IPR011990">
    <property type="entry name" value="TPR-like_helical_dom_sf"/>
</dbReference>
<dbReference type="AlphaFoldDB" id="G0W922"/>
<dbReference type="HOGENOM" id="CLU_457135_0_0_1"/>
<evidence type="ECO:0008006" key="4">
    <source>
        <dbReference type="Google" id="ProtNLM"/>
    </source>
</evidence>
<dbReference type="GeneID" id="11496815"/>
<dbReference type="eggNOG" id="ENOG502QVB0">
    <property type="taxonomic scope" value="Eukaryota"/>
</dbReference>
<dbReference type="STRING" id="1071378.G0W922"/>
<dbReference type="GO" id="GO:0016071">
    <property type="term" value="P:mRNA metabolic process"/>
    <property type="evidence" value="ECO:0007669"/>
    <property type="project" value="EnsemblFungi"/>
</dbReference>
<protein>
    <recommendedName>
        <fullName evidence="4">ATPase expression protein 3</fullName>
    </recommendedName>
</protein>
<dbReference type="OMA" id="TWTTCYN"/>
<feature type="compositionally biased region" description="Low complexity" evidence="1">
    <location>
        <begin position="47"/>
        <end position="65"/>
    </location>
</feature>
<sequence length="710" mass="83536">MNVLRRLNTILASNSNSAKVTSAFNLSAIPSPVIEIRPSQFLQRKPTTNTNTNTASTRTTTRTSSRISLRETKSKVQFPNDTIDNIFNEIDESRATTKEIKSKHKKSNQTPSNTSQHKRDPSIRECQEYINNIRSSVGKGSYYERKSIRERLISLSPHSFARTSIQDNYDSQRALEIYNVNKNIKTNPEYKYIKSEKNREFLSRILPLLINLTPNISSSNYLRNNNEEEGKTIRKFPKFTTDEVPPIPDFQNDPQVLQDFIGLLTHTTFYYRNSSKLNGIIPKILRNLIHPTNLKTLKLRTITNFNDLIYFYSNRFDFASVRELFKQSQLENIQPNTMTFNLLLRSILKNSQIRKINPVVNEIEWVLLKMEKCSVNANYITWLTLYNFLQDNLSRDVFINQMHTKGFPINRNEFIYTVMRNNDEYTGLQILEFLKNNNIGFNDGIFTTKLINLCIERFLSKQDQKNLNYAWIILKYFGNENKSLLNYKTLNCFLENFAKHGRIDLSLMIFNVCTKRFAILPNFDSFEMLFKSLVINGYTKNFPMVLKYLKKLKKSYNYEERNTYWIVKAELISKYNCLKHFTEADFIKCEKLLSPDSFTWDAKTLIWRTWQQPSSSLRKRLRYLGCFSGNRHTKFSNKFLKYDGTPQYDSSVKTSKYITSSLDIAIKKNDERERIKLFAVKRAMFKRVPYAEEPFESLKKELKERNIIKN</sequence>
<dbReference type="EMBL" id="HE580269">
    <property type="protein sequence ID" value="CCD24283.1"/>
    <property type="molecule type" value="Genomic_DNA"/>
</dbReference>
<proteinExistence type="predicted"/>
<accession>G0W922</accession>
<dbReference type="RefSeq" id="XP_003669526.1">
    <property type="nucleotide sequence ID" value="XM_003669478.1"/>
</dbReference>
<gene>
    <name evidence="2" type="primary">NDAI0C06240</name>
    <name evidence="2" type="ordered locus">NDAI_0C06240</name>
</gene>
<reference evidence="2 3" key="1">
    <citation type="journal article" date="2011" name="Proc. Natl. Acad. Sci. U.S.A.">
        <title>Evolutionary erosion of yeast sex chromosomes by mating-type switching accidents.</title>
        <authorList>
            <person name="Gordon J.L."/>
            <person name="Armisen D."/>
            <person name="Proux-Wera E."/>
            <person name="Oheigeartaigh S.S."/>
            <person name="Byrne K.P."/>
            <person name="Wolfe K.H."/>
        </authorList>
    </citation>
    <scope>NUCLEOTIDE SEQUENCE [LARGE SCALE GENOMIC DNA]</scope>
    <source>
        <strain evidence="3">ATCC 10597 / BCRC 20456 / CBS 421 / NBRC 0211 / NRRL Y-12639</strain>
    </source>
</reference>
<evidence type="ECO:0000313" key="2">
    <source>
        <dbReference type="EMBL" id="CCD24283.1"/>
    </source>
</evidence>
<dbReference type="Proteomes" id="UP000000689">
    <property type="component" value="Chromosome 3"/>
</dbReference>
<dbReference type="GO" id="GO:0005739">
    <property type="term" value="C:mitochondrion"/>
    <property type="evidence" value="ECO:0007669"/>
    <property type="project" value="GOC"/>
</dbReference>
<dbReference type="TCDB" id="1.C.105.2.13">
    <property type="family name" value="the bacillus thuringiensis vegetative insecticidal protein-3 (vip3) family"/>
</dbReference>
<keyword evidence="3" id="KW-1185">Reference proteome</keyword>
<evidence type="ECO:0000256" key="1">
    <source>
        <dbReference type="SAM" id="MobiDB-lite"/>
    </source>
</evidence>
<dbReference type="Gene3D" id="1.25.40.10">
    <property type="entry name" value="Tetratricopeptide repeat domain"/>
    <property type="match status" value="2"/>
</dbReference>
<dbReference type="KEGG" id="ndi:NDAI_0C06240"/>
<feature type="region of interest" description="Disordered" evidence="1">
    <location>
        <begin position="97"/>
        <end position="123"/>
    </location>
</feature>
<dbReference type="OrthoDB" id="185373at2759"/>
<dbReference type="GO" id="GO:0070124">
    <property type="term" value="P:mitochondrial translational initiation"/>
    <property type="evidence" value="ECO:0007669"/>
    <property type="project" value="EnsemblFungi"/>
</dbReference>
<name>G0W922_NAUDC</name>